<feature type="signal peptide" evidence="1">
    <location>
        <begin position="1"/>
        <end position="19"/>
    </location>
</feature>
<gene>
    <name evidence="2" type="ORF">ENLAB_32060</name>
</gene>
<accession>A0ABN6NWX6</accession>
<evidence type="ECO:0008006" key="4">
    <source>
        <dbReference type="Google" id="ProtNLM"/>
    </source>
</evidence>
<sequence length="178" mass="19994">MKKSLQFLLTLCFAAFVLASCGQEELAIDDSKEVSETVTSASKAVENGGLDLMLIQDESVIFPQSQGVYDFHENELTIVKQYLPMADLEDSSASASDVTLYEGQIESDFQRHFSHSEVQLSNDPYQIYEITYQDASYTVEGKHLTIKADGRTFEFTLDLDNQQAYDQNGVSYDIQVDQ</sequence>
<organism evidence="2 3">
    <name type="scientific">Enterococcus innesii</name>
    <dbReference type="NCBI Taxonomy" id="2839759"/>
    <lineage>
        <taxon>Bacteria</taxon>
        <taxon>Bacillati</taxon>
        <taxon>Bacillota</taxon>
        <taxon>Bacilli</taxon>
        <taxon>Lactobacillales</taxon>
        <taxon>Enterococcaceae</taxon>
        <taxon>Enterococcus</taxon>
    </lineage>
</organism>
<keyword evidence="1" id="KW-0732">Signal</keyword>
<reference evidence="2 3" key="1">
    <citation type="submission" date="2022-03" db="EMBL/GenBank/DDBJ databases">
        <title>Complete genome sequence of Enterococcus innesii DB-1.</title>
        <authorList>
            <person name="Fukuda D."/>
            <person name="Nolasco-Hipolito C."/>
        </authorList>
    </citation>
    <scope>NUCLEOTIDE SEQUENCE [LARGE SCALE GENOMIC DNA]</scope>
    <source>
        <strain evidence="2 3">DB-1</strain>
    </source>
</reference>
<evidence type="ECO:0000313" key="3">
    <source>
        <dbReference type="Proteomes" id="UP000831692"/>
    </source>
</evidence>
<protein>
    <recommendedName>
        <fullName evidence="4">Lipoprotein</fullName>
    </recommendedName>
</protein>
<dbReference type="EMBL" id="AP025635">
    <property type="protein sequence ID" value="BDG69642.1"/>
    <property type="molecule type" value="Genomic_DNA"/>
</dbReference>
<name>A0ABN6NWX6_9ENTE</name>
<proteinExistence type="predicted"/>
<dbReference type="PROSITE" id="PS51257">
    <property type="entry name" value="PROKAR_LIPOPROTEIN"/>
    <property type="match status" value="1"/>
</dbReference>
<keyword evidence="3" id="KW-1185">Reference proteome</keyword>
<feature type="chain" id="PRO_5045390637" description="Lipoprotein" evidence="1">
    <location>
        <begin position="20"/>
        <end position="178"/>
    </location>
</feature>
<evidence type="ECO:0000313" key="2">
    <source>
        <dbReference type="EMBL" id="BDG69642.1"/>
    </source>
</evidence>
<dbReference type="Proteomes" id="UP000831692">
    <property type="component" value="Chromosome"/>
</dbReference>
<evidence type="ECO:0000256" key="1">
    <source>
        <dbReference type="SAM" id="SignalP"/>
    </source>
</evidence>
<dbReference type="RefSeq" id="WP_077453725.1">
    <property type="nucleotide sequence ID" value="NZ_AP025635.1"/>
</dbReference>
<dbReference type="GeneID" id="83459230"/>